<dbReference type="InterPro" id="IPR029035">
    <property type="entry name" value="DHS-like_NAD/FAD-binding_dom"/>
</dbReference>
<organism evidence="8 9">
    <name type="scientific">Hymenoscyphus fraxineus</name>
    <dbReference type="NCBI Taxonomy" id="746836"/>
    <lineage>
        <taxon>Eukaryota</taxon>
        <taxon>Fungi</taxon>
        <taxon>Dikarya</taxon>
        <taxon>Ascomycota</taxon>
        <taxon>Pezizomycotina</taxon>
        <taxon>Leotiomycetes</taxon>
        <taxon>Helotiales</taxon>
        <taxon>Helotiaceae</taxon>
        <taxon>Hymenoscyphus</taxon>
    </lineage>
</organism>
<evidence type="ECO:0000313" key="8">
    <source>
        <dbReference type="EMBL" id="CAG8953732.1"/>
    </source>
</evidence>
<evidence type="ECO:0000256" key="5">
    <source>
        <dbReference type="ARBA" id="ARBA00012683"/>
    </source>
</evidence>
<sequence>MLHKRPPSFSFSPNPNPTPKTKTKTKTKTKPPPSPVHIHILPNRNPTNKLQYEYTPLSPTSPQFPNHVIPSTASVADWDSDVEPLIPRAYTHTSYAHTKTDSYSSGSGRSVGYIPSHSKAGSYSGRYSSARSGFPRSSVPVTIEGGEELDEDAMRRFTTMPRGVGDMNERPLLLPRRYTDSRVIPAIIPHVVPSSPSTPPTTSTSTPPIHSPTSPSSSEKPHNPKRSSIFAKLRRKSKEKQEEGMEGKEITKVVYMPRGCYLRFFARDARGVYVGSEPERRWNEKLVWTPSKIIHRLGLEINDERSVLYWAAKNNIPIFCPALTDGRVGG</sequence>
<dbReference type="EMBL" id="CAJVRL010000052">
    <property type="protein sequence ID" value="CAG8953732.1"/>
    <property type="molecule type" value="Genomic_DNA"/>
</dbReference>
<comment type="catalytic activity">
    <reaction evidence="1">
        <text>[eIF5A protein]-L-lysine + spermidine = [eIF5A protein]-deoxyhypusine + propane-1,3-diamine</text>
        <dbReference type="Rhea" id="RHEA:33299"/>
        <dbReference type="Rhea" id="RHEA-COMP:10143"/>
        <dbReference type="Rhea" id="RHEA-COMP:10144"/>
        <dbReference type="ChEBI" id="CHEBI:29969"/>
        <dbReference type="ChEBI" id="CHEBI:57484"/>
        <dbReference type="ChEBI" id="CHEBI:57834"/>
        <dbReference type="ChEBI" id="CHEBI:82657"/>
        <dbReference type="EC" id="2.5.1.46"/>
    </reaction>
</comment>
<comment type="function">
    <text evidence="2">Catalyzes the NAD-dependent oxidative cleavage of spermidine and the subsequent transfer of the butylamine moiety of spermidine to the epsilon-amino group of a specific lysine residue of the eIF-5A precursor protein to form the intermediate deoxyhypusine residue.</text>
</comment>
<dbReference type="Pfam" id="PF01916">
    <property type="entry name" value="DS"/>
    <property type="match status" value="1"/>
</dbReference>
<evidence type="ECO:0000256" key="2">
    <source>
        <dbReference type="ARBA" id="ARBA00002823"/>
    </source>
</evidence>
<feature type="compositionally biased region" description="Low complexity" evidence="7">
    <location>
        <begin position="189"/>
        <end position="218"/>
    </location>
</feature>
<evidence type="ECO:0000256" key="7">
    <source>
        <dbReference type="SAM" id="MobiDB-lite"/>
    </source>
</evidence>
<dbReference type="PANTHER" id="PTHR11703:SF0">
    <property type="entry name" value="DEOXYHYPUSINE SYNTHASE"/>
    <property type="match status" value="1"/>
</dbReference>
<evidence type="ECO:0000256" key="3">
    <source>
        <dbReference type="ARBA" id="ARBA00005041"/>
    </source>
</evidence>
<protein>
    <recommendedName>
        <fullName evidence="5">deoxyhypusine synthase</fullName>
        <ecNumber evidence="5">2.5.1.46</ecNumber>
    </recommendedName>
</protein>
<comment type="pathway">
    <text evidence="3">Protein modification; eIF5A hypusination.</text>
</comment>
<comment type="caution">
    <text evidence="8">The sequence shown here is derived from an EMBL/GenBank/DDBJ whole genome shotgun (WGS) entry which is preliminary data.</text>
</comment>
<dbReference type="EC" id="2.5.1.46" evidence="5"/>
<feature type="region of interest" description="Disordered" evidence="7">
    <location>
        <begin position="189"/>
        <end position="246"/>
    </location>
</feature>
<feature type="region of interest" description="Disordered" evidence="7">
    <location>
        <begin position="1"/>
        <end position="47"/>
    </location>
</feature>
<name>A0A9N9KXD9_9HELO</name>
<proteinExistence type="inferred from homology"/>
<evidence type="ECO:0000256" key="1">
    <source>
        <dbReference type="ARBA" id="ARBA00000952"/>
    </source>
</evidence>
<accession>A0A9N9KXD9</accession>
<evidence type="ECO:0000256" key="4">
    <source>
        <dbReference type="ARBA" id="ARBA00009892"/>
    </source>
</evidence>
<dbReference type="PANTHER" id="PTHR11703">
    <property type="entry name" value="DEOXYHYPUSINE SYNTHASE"/>
    <property type="match status" value="1"/>
</dbReference>
<evidence type="ECO:0000313" key="9">
    <source>
        <dbReference type="Proteomes" id="UP000696280"/>
    </source>
</evidence>
<dbReference type="AlphaFoldDB" id="A0A9N9KXD9"/>
<reference evidence="8" key="1">
    <citation type="submission" date="2021-07" db="EMBL/GenBank/DDBJ databases">
        <authorList>
            <person name="Durling M."/>
        </authorList>
    </citation>
    <scope>NUCLEOTIDE SEQUENCE</scope>
</reference>
<dbReference type="GO" id="GO:0034038">
    <property type="term" value="F:deoxyhypusine synthase activity"/>
    <property type="evidence" value="ECO:0007669"/>
    <property type="project" value="UniProtKB-EC"/>
</dbReference>
<gene>
    <name evidence="8" type="ORF">HYFRA_00006621</name>
</gene>
<dbReference type="Proteomes" id="UP000696280">
    <property type="component" value="Unassembled WGS sequence"/>
</dbReference>
<dbReference type="Gene3D" id="3.40.910.10">
    <property type="entry name" value="Deoxyhypusine synthase"/>
    <property type="match status" value="1"/>
</dbReference>
<dbReference type="OrthoDB" id="4158258at2759"/>
<evidence type="ECO:0000256" key="6">
    <source>
        <dbReference type="ARBA" id="ARBA00023027"/>
    </source>
</evidence>
<dbReference type="InterPro" id="IPR036982">
    <property type="entry name" value="Deoxyhypusine_synthase_sf"/>
</dbReference>
<keyword evidence="6" id="KW-0520">NAD</keyword>
<dbReference type="GO" id="GO:0005737">
    <property type="term" value="C:cytoplasm"/>
    <property type="evidence" value="ECO:0007669"/>
    <property type="project" value="TreeGrafter"/>
</dbReference>
<dbReference type="InterPro" id="IPR002773">
    <property type="entry name" value="Deoxyhypusine_synthase"/>
</dbReference>
<comment type="similarity">
    <text evidence="4">Belongs to the deoxyhypusine synthase family.</text>
</comment>
<dbReference type="SUPFAM" id="SSF52467">
    <property type="entry name" value="DHS-like NAD/FAD-binding domain"/>
    <property type="match status" value="1"/>
</dbReference>
<keyword evidence="9" id="KW-1185">Reference proteome</keyword>